<gene>
    <name evidence="1" type="ORF">Zmor_013275</name>
</gene>
<sequence length="100" mass="11154">MSPVFVCIPPVHYNRTGQRLFAARTSRRSVCRRKLGIRKKGEAARHGGSIMWLNKTTSFPEAVCGGYQCGNIVLKWSGSRLKTRCSICALKKPVQAFNNV</sequence>
<name>A0AA38IF62_9CUCU</name>
<dbReference type="EMBL" id="JALNTZ010000004">
    <property type="protein sequence ID" value="KAJ3654061.1"/>
    <property type="molecule type" value="Genomic_DNA"/>
</dbReference>
<proteinExistence type="predicted"/>
<keyword evidence="2" id="KW-1185">Reference proteome</keyword>
<dbReference type="Proteomes" id="UP001168821">
    <property type="component" value="Unassembled WGS sequence"/>
</dbReference>
<evidence type="ECO:0000313" key="2">
    <source>
        <dbReference type="Proteomes" id="UP001168821"/>
    </source>
</evidence>
<organism evidence="1 2">
    <name type="scientific">Zophobas morio</name>
    <dbReference type="NCBI Taxonomy" id="2755281"/>
    <lineage>
        <taxon>Eukaryota</taxon>
        <taxon>Metazoa</taxon>
        <taxon>Ecdysozoa</taxon>
        <taxon>Arthropoda</taxon>
        <taxon>Hexapoda</taxon>
        <taxon>Insecta</taxon>
        <taxon>Pterygota</taxon>
        <taxon>Neoptera</taxon>
        <taxon>Endopterygota</taxon>
        <taxon>Coleoptera</taxon>
        <taxon>Polyphaga</taxon>
        <taxon>Cucujiformia</taxon>
        <taxon>Tenebrionidae</taxon>
        <taxon>Zophobas</taxon>
    </lineage>
</organism>
<evidence type="ECO:0000313" key="1">
    <source>
        <dbReference type="EMBL" id="KAJ3654061.1"/>
    </source>
</evidence>
<reference evidence="1" key="1">
    <citation type="journal article" date="2023" name="G3 (Bethesda)">
        <title>Whole genome assemblies of Zophobas morio and Tenebrio molitor.</title>
        <authorList>
            <person name="Kaur S."/>
            <person name="Stinson S.A."/>
            <person name="diCenzo G.C."/>
        </authorList>
    </citation>
    <scope>NUCLEOTIDE SEQUENCE</scope>
    <source>
        <strain evidence="1">QUZm001</strain>
    </source>
</reference>
<accession>A0AA38IF62</accession>
<protein>
    <submittedName>
        <fullName evidence="1">Uncharacterized protein</fullName>
    </submittedName>
</protein>
<comment type="caution">
    <text evidence="1">The sequence shown here is derived from an EMBL/GenBank/DDBJ whole genome shotgun (WGS) entry which is preliminary data.</text>
</comment>
<dbReference type="AlphaFoldDB" id="A0AA38IF62"/>